<evidence type="ECO:0000259" key="5">
    <source>
        <dbReference type="PROSITE" id="PS50850"/>
    </source>
</evidence>
<dbReference type="InterPro" id="IPR036259">
    <property type="entry name" value="MFS_trans_sf"/>
</dbReference>
<dbReference type="EMBL" id="JBFNXR010000031">
    <property type="protein sequence ID" value="MEW9855414.1"/>
    <property type="molecule type" value="Genomic_DNA"/>
</dbReference>
<dbReference type="RefSeq" id="WP_367772890.1">
    <property type="nucleotide sequence ID" value="NZ_JBFNXR010000031.1"/>
</dbReference>
<proteinExistence type="predicted"/>
<feature type="transmembrane region" description="Helical" evidence="4">
    <location>
        <begin position="86"/>
        <end position="102"/>
    </location>
</feature>
<feature type="transmembrane region" description="Helical" evidence="4">
    <location>
        <begin position="265"/>
        <end position="285"/>
    </location>
</feature>
<feature type="transmembrane region" description="Helical" evidence="4">
    <location>
        <begin position="56"/>
        <end position="79"/>
    </location>
</feature>
<dbReference type="InterPro" id="IPR050327">
    <property type="entry name" value="Proton-linked_MCT"/>
</dbReference>
<feature type="transmembrane region" description="Helical" evidence="4">
    <location>
        <begin position="21"/>
        <end position="44"/>
    </location>
</feature>
<evidence type="ECO:0000256" key="3">
    <source>
        <dbReference type="ARBA" id="ARBA00023136"/>
    </source>
</evidence>
<feature type="domain" description="Major facilitator superfamily (MFS) profile" evidence="5">
    <location>
        <begin position="17"/>
        <end position="405"/>
    </location>
</feature>
<feature type="transmembrane region" description="Helical" evidence="4">
    <location>
        <begin position="108"/>
        <end position="130"/>
    </location>
</feature>
<keyword evidence="3 4" id="KW-0472">Membrane</keyword>
<dbReference type="Gene3D" id="1.20.1250.20">
    <property type="entry name" value="MFS general substrate transporter like domains"/>
    <property type="match status" value="1"/>
</dbReference>
<sequence length="415" mass="42188">MTLQEAGGGQPSNHPQAVRMGIIAFVAHNVVVGAIFGTTGVLLRPMAERLGVTLELASAGAPMVIVGSALLSSIAGVLAARFSLRALLAASAVAMAVGWFLLGATQSFVVYLIAYGACLGPAMAIGGAVLPPTLVTRWFTRHRGLAIGLTHMSVVVAIMPVASNWLIETYGLNVTFYALAAFALLTLLPAALLLQDYPPDHHRVEAGRAAKPSAAGGASLGTIVGAAVFWMLAIAIAAPNTSSILLGVHLVTMAETWGFTRGQGAALASVMALAGIGGFVLFGWISDKLGGARTIALLAFDSAALWALLLLDLPFAGLAVVIGLIGLHGAGSVPALSKAIGEVFGQESFSRAYGMSATVTLPIMVLAVIGTGVAARMTGGYAVVVISVICFYIAAFAMAMLAAGRGQRAVALSPA</sequence>
<comment type="caution">
    <text evidence="6">The sequence shown here is derived from an EMBL/GenBank/DDBJ whole genome shotgun (WGS) entry which is preliminary data.</text>
</comment>
<evidence type="ECO:0000256" key="2">
    <source>
        <dbReference type="ARBA" id="ARBA00022989"/>
    </source>
</evidence>
<dbReference type="Pfam" id="PF07690">
    <property type="entry name" value="MFS_1"/>
    <property type="match status" value="1"/>
</dbReference>
<evidence type="ECO:0000256" key="4">
    <source>
        <dbReference type="SAM" id="Phobius"/>
    </source>
</evidence>
<dbReference type="PANTHER" id="PTHR11360:SF290">
    <property type="entry name" value="MONOCARBOXYLATE MFS PERMEASE"/>
    <property type="match status" value="1"/>
</dbReference>
<feature type="transmembrane region" description="Helical" evidence="4">
    <location>
        <begin position="142"/>
        <end position="162"/>
    </location>
</feature>
<organism evidence="6 7">
    <name type="scientific">Novosphingobium rhizovicinum</name>
    <dbReference type="NCBI Taxonomy" id="3228928"/>
    <lineage>
        <taxon>Bacteria</taxon>
        <taxon>Pseudomonadati</taxon>
        <taxon>Pseudomonadota</taxon>
        <taxon>Alphaproteobacteria</taxon>
        <taxon>Sphingomonadales</taxon>
        <taxon>Sphingomonadaceae</taxon>
        <taxon>Novosphingobium</taxon>
    </lineage>
</organism>
<evidence type="ECO:0000256" key="1">
    <source>
        <dbReference type="ARBA" id="ARBA00022692"/>
    </source>
</evidence>
<dbReference type="SUPFAM" id="SSF103473">
    <property type="entry name" value="MFS general substrate transporter"/>
    <property type="match status" value="1"/>
</dbReference>
<name>A0ABV3RDV0_9SPHN</name>
<feature type="transmembrane region" description="Helical" evidence="4">
    <location>
        <begin position="174"/>
        <end position="194"/>
    </location>
</feature>
<feature type="transmembrane region" description="Helical" evidence="4">
    <location>
        <begin position="215"/>
        <end position="238"/>
    </location>
</feature>
<keyword evidence="7" id="KW-1185">Reference proteome</keyword>
<protein>
    <submittedName>
        <fullName evidence="6">MFS transporter</fullName>
    </submittedName>
</protein>
<dbReference type="Proteomes" id="UP001556118">
    <property type="component" value="Unassembled WGS sequence"/>
</dbReference>
<dbReference type="PROSITE" id="PS50850">
    <property type="entry name" value="MFS"/>
    <property type="match status" value="1"/>
</dbReference>
<feature type="transmembrane region" description="Helical" evidence="4">
    <location>
        <begin position="352"/>
        <end position="375"/>
    </location>
</feature>
<keyword evidence="2 4" id="KW-1133">Transmembrane helix</keyword>
<evidence type="ECO:0000313" key="6">
    <source>
        <dbReference type="EMBL" id="MEW9855414.1"/>
    </source>
</evidence>
<evidence type="ECO:0000313" key="7">
    <source>
        <dbReference type="Proteomes" id="UP001556118"/>
    </source>
</evidence>
<reference evidence="6 7" key="1">
    <citation type="submission" date="2024-06" db="EMBL/GenBank/DDBJ databases">
        <title>Novosphingobium rhizovicinus M1R2S20.</title>
        <authorList>
            <person name="Sun J.-Q."/>
        </authorList>
    </citation>
    <scope>NUCLEOTIDE SEQUENCE [LARGE SCALE GENOMIC DNA]</scope>
    <source>
        <strain evidence="6 7">M1R2S20</strain>
    </source>
</reference>
<feature type="transmembrane region" description="Helical" evidence="4">
    <location>
        <begin position="381"/>
        <end position="403"/>
    </location>
</feature>
<feature type="transmembrane region" description="Helical" evidence="4">
    <location>
        <begin position="315"/>
        <end position="340"/>
    </location>
</feature>
<accession>A0ABV3RDV0</accession>
<dbReference type="InterPro" id="IPR020846">
    <property type="entry name" value="MFS_dom"/>
</dbReference>
<dbReference type="PANTHER" id="PTHR11360">
    <property type="entry name" value="MONOCARBOXYLATE TRANSPORTER"/>
    <property type="match status" value="1"/>
</dbReference>
<gene>
    <name evidence="6" type="ORF">ABUH87_09550</name>
</gene>
<dbReference type="InterPro" id="IPR011701">
    <property type="entry name" value="MFS"/>
</dbReference>
<keyword evidence="1 4" id="KW-0812">Transmembrane</keyword>